<dbReference type="Proteomes" id="UP001499843">
    <property type="component" value="Unassembled WGS sequence"/>
</dbReference>
<dbReference type="RefSeq" id="WP_344476587.1">
    <property type="nucleotide sequence ID" value="NZ_BAAAQX010000009.1"/>
</dbReference>
<evidence type="ECO:0000313" key="3">
    <source>
        <dbReference type="Proteomes" id="UP001499843"/>
    </source>
</evidence>
<accession>A0ABN3CGB1</accession>
<comment type="caution">
    <text evidence="2">The sequence shown here is derived from an EMBL/GenBank/DDBJ whole genome shotgun (WGS) entry which is preliminary data.</text>
</comment>
<organism evidence="2 3">
    <name type="scientific">Nonomuraea monospora</name>
    <dbReference type="NCBI Taxonomy" id="568818"/>
    <lineage>
        <taxon>Bacteria</taxon>
        <taxon>Bacillati</taxon>
        <taxon>Actinomycetota</taxon>
        <taxon>Actinomycetes</taxon>
        <taxon>Streptosporangiales</taxon>
        <taxon>Streptosporangiaceae</taxon>
        <taxon>Nonomuraea</taxon>
    </lineage>
</organism>
<feature type="compositionally biased region" description="Polar residues" evidence="1">
    <location>
        <begin position="8"/>
        <end position="18"/>
    </location>
</feature>
<name>A0ABN3CGB1_9ACTN</name>
<protein>
    <submittedName>
        <fullName evidence="2">Uncharacterized protein</fullName>
    </submittedName>
</protein>
<reference evidence="2 3" key="1">
    <citation type="journal article" date="2019" name="Int. J. Syst. Evol. Microbiol.">
        <title>The Global Catalogue of Microorganisms (GCM) 10K type strain sequencing project: providing services to taxonomists for standard genome sequencing and annotation.</title>
        <authorList>
            <consortium name="The Broad Institute Genomics Platform"/>
            <consortium name="The Broad Institute Genome Sequencing Center for Infectious Disease"/>
            <person name="Wu L."/>
            <person name="Ma J."/>
        </authorList>
    </citation>
    <scope>NUCLEOTIDE SEQUENCE [LARGE SCALE GENOMIC DNA]</scope>
    <source>
        <strain evidence="2 3">JCM 16114</strain>
    </source>
</reference>
<proteinExistence type="predicted"/>
<feature type="region of interest" description="Disordered" evidence="1">
    <location>
        <begin position="1"/>
        <end position="23"/>
    </location>
</feature>
<gene>
    <name evidence="2" type="ORF">GCM10009850_038890</name>
</gene>
<keyword evidence="3" id="KW-1185">Reference proteome</keyword>
<evidence type="ECO:0000313" key="2">
    <source>
        <dbReference type="EMBL" id="GAA2208431.1"/>
    </source>
</evidence>
<evidence type="ECO:0000256" key="1">
    <source>
        <dbReference type="SAM" id="MobiDB-lite"/>
    </source>
</evidence>
<sequence length="92" mass="10117">MSNRNKRPTSVINLNTSAGARAENRPYRLRTPVLLLDFGTTSVLVTTSAPTRVTADDVEFARQLAEQAARFATSVERMFYRGIPSGTAVTEQ</sequence>
<dbReference type="EMBL" id="BAAAQX010000009">
    <property type="protein sequence ID" value="GAA2208431.1"/>
    <property type="molecule type" value="Genomic_DNA"/>
</dbReference>